<evidence type="ECO:0000313" key="1">
    <source>
        <dbReference type="EMBL" id="SVC26019.1"/>
    </source>
</evidence>
<accession>A0A382KP36</accession>
<gene>
    <name evidence="1" type="ORF">METZ01_LOCUS278873</name>
</gene>
<proteinExistence type="predicted"/>
<dbReference type="InterPro" id="IPR014917">
    <property type="entry name" value="DUF1800"/>
</dbReference>
<protein>
    <recommendedName>
        <fullName evidence="2">DUF1800 domain-containing protein</fullName>
    </recommendedName>
</protein>
<sequence length="333" mass="37988">QDPAMIFWLDNNENHKNAPNENWGRELLELFSLGVGNYTEEDVYECSRAFTGWTAEARMPVFPYGRHPWKFEFRSEDHDYSEKTFLGHTGNFDGEDIIDIILEQEACPRFIARHLYNFFVEDEPQVPAWNIEPPNNPEAVEYLANVLVESNYEMTPVLRSLFHSDFFKESAYKRVRSPIELIVGTLRLAEDLIGPDPRVQEAVYQPGFMGQELMDPPSVEGWHTGKEWINSGALVKRVNFVSDTMSDVTLPGVKKIIGRVAEGSTTMSPEVLVERCLESMGPLPVKDKTKQELIDHAMEHGDVGWDEDSYEDSAEKAAQMLALIASTREYQFG</sequence>
<organism evidence="1">
    <name type="scientific">marine metagenome</name>
    <dbReference type="NCBI Taxonomy" id="408172"/>
    <lineage>
        <taxon>unclassified sequences</taxon>
        <taxon>metagenomes</taxon>
        <taxon>ecological metagenomes</taxon>
    </lineage>
</organism>
<evidence type="ECO:0008006" key="2">
    <source>
        <dbReference type="Google" id="ProtNLM"/>
    </source>
</evidence>
<reference evidence="1" key="1">
    <citation type="submission" date="2018-05" db="EMBL/GenBank/DDBJ databases">
        <authorList>
            <person name="Lanie J.A."/>
            <person name="Ng W.-L."/>
            <person name="Kazmierczak K.M."/>
            <person name="Andrzejewski T.M."/>
            <person name="Davidsen T.M."/>
            <person name="Wayne K.J."/>
            <person name="Tettelin H."/>
            <person name="Glass J.I."/>
            <person name="Rusch D."/>
            <person name="Podicherti R."/>
            <person name="Tsui H.-C.T."/>
            <person name="Winkler M.E."/>
        </authorList>
    </citation>
    <scope>NUCLEOTIDE SEQUENCE</scope>
</reference>
<name>A0A382KP36_9ZZZZ</name>
<dbReference type="AlphaFoldDB" id="A0A382KP36"/>
<dbReference type="Pfam" id="PF08811">
    <property type="entry name" value="DUF1800"/>
    <property type="match status" value="1"/>
</dbReference>
<feature type="non-terminal residue" evidence="1">
    <location>
        <position position="1"/>
    </location>
</feature>
<dbReference type="EMBL" id="UINC01081812">
    <property type="protein sequence ID" value="SVC26019.1"/>
    <property type="molecule type" value="Genomic_DNA"/>
</dbReference>